<keyword evidence="2" id="KW-1185">Reference proteome</keyword>
<gene>
    <name evidence="1" type="ORF">Lsan_3957</name>
</gene>
<accession>A0A0W0Y9B4</accession>
<organism evidence="1 2">
    <name type="scientific">Legionella santicrucis</name>
    <dbReference type="NCBI Taxonomy" id="45074"/>
    <lineage>
        <taxon>Bacteria</taxon>
        <taxon>Pseudomonadati</taxon>
        <taxon>Pseudomonadota</taxon>
        <taxon>Gammaproteobacteria</taxon>
        <taxon>Legionellales</taxon>
        <taxon>Legionellaceae</taxon>
        <taxon>Legionella</taxon>
    </lineage>
</organism>
<name>A0A0W0Y9B4_9GAMM</name>
<sequence>MMYLVTASQGPGFASNEETIAVLENGILATFDMLIQLERMKKIIAGGVLVGDRAFSFILDASSNDEVDQLLREIPGWGVLKWKVVPLQSFQSRANQERNLLTELKK</sequence>
<dbReference type="PATRIC" id="fig|45074.5.peg.4248"/>
<dbReference type="RefSeq" id="WP_058515833.1">
    <property type="nucleotide sequence ID" value="NZ_CAAAIH010000006.1"/>
</dbReference>
<dbReference type="STRING" id="45074.Lsan_3957"/>
<dbReference type="EMBL" id="LNYU01000091">
    <property type="protein sequence ID" value="KTD53547.1"/>
    <property type="molecule type" value="Genomic_DNA"/>
</dbReference>
<dbReference type="AlphaFoldDB" id="A0A0W0Y9B4"/>
<dbReference type="Proteomes" id="UP000054703">
    <property type="component" value="Unassembled WGS sequence"/>
</dbReference>
<dbReference type="Gene3D" id="3.30.70.1060">
    <property type="entry name" value="Dimeric alpha+beta barrel"/>
    <property type="match status" value="1"/>
</dbReference>
<proteinExistence type="predicted"/>
<reference evidence="1 2" key="1">
    <citation type="submission" date="2015-11" db="EMBL/GenBank/DDBJ databases">
        <title>Genomic analysis of 38 Legionella species identifies large and diverse effector repertoires.</title>
        <authorList>
            <person name="Burstein D."/>
            <person name="Amaro F."/>
            <person name="Zusman T."/>
            <person name="Lifshitz Z."/>
            <person name="Cohen O."/>
            <person name="Gilbert J.A."/>
            <person name="Pupko T."/>
            <person name="Shuman H.A."/>
            <person name="Segal G."/>
        </authorList>
    </citation>
    <scope>NUCLEOTIDE SEQUENCE [LARGE SCALE GENOMIC DNA]</scope>
    <source>
        <strain evidence="1 2">SC-63-C7</strain>
    </source>
</reference>
<protein>
    <recommendedName>
        <fullName evidence="3">Muconolactone isomerase domain-containing protein</fullName>
    </recommendedName>
</protein>
<evidence type="ECO:0000313" key="2">
    <source>
        <dbReference type="Proteomes" id="UP000054703"/>
    </source>
</evidence>
<evidence type="ECO:0008006" key="3">
    <source>
        <dbReference type="Google" id="ProtNLM"/>
    </source>
</evidence>
<evidence type="ECO:0000313" key="1">
    <source>
        <dbReference type="EMBL" id="KTD53547.1"/>
    </source>
</evidence>
<comment type="caution">
    <text evidence="1">The sequence shown here is derived from an EMBL/GenBank/DDBJ whole genome shotgun (WGS) entry which is preliminary data.</text>
</comment>